<protein>
    <submittedName>
        <fullName evidence="2">Uncharacterized protein</fullName>
    </submittedName>
</protein>
<evidence type="ECO:0000313" key="3">
    <source>
        <dbReference type="Proteomes" id="UP000558488"/>
    </source>
</evidence>
<name>A0A7J7RM86_PIPKU</name>
<evidence type="ECO:0000256" key="1">
    <source>
        <dbReference type="SAM" id="MobiDB-lite"/>
    </source>
</evidence>
<keyword evidence="3" id="KW-1185">Reference proteome</keyword>
<evidence type="ECO:0000313" key="2">
    <source>
        <dbReference type="EMBL" id="KAF6277261.1"/>
    </source>
</evidence>
<comment type="caution">
    <text evidence="2">The sequence shown here is derived from an EMBL/GenBank/DDBJ whole genome shotgun (WGS) entry which is preliminary data.</text>
</comment>
<dbReference type="AlphaFoldDB" id="A0A7J7RM86"/>
<dbReference type="EMBL" id="JACAGB010000067">
    <property type="protein sequence ID" value="KAF6277261.1"/>
    <property type="molecule type" value="Genomic_DNA"/>
</dbReference>
<sequence>MENKREQPSGLHAKRRAGPGHAAGTQAGGQVPGSVLPAFRFLRSNKLCGGRDGELSRDSSGAENQEHLTVQPVFWPEEKKELSKCGQASPRHRGDRKTTQEAPSLSPASAARRRACEPDGHALARVSSPLEASAA</sequence>
<proteinExistence type="predicted"/>
<organism evidence="2 3">
    <name type="scientific">Pipistrellus kuhlii</name>
    <name type="common">Kuhl's pipistrelle</name>
    <dbReference type="NCBI Taxonomy" id="59472"/>
    <lineage>
        <taxon>Eukaryota</taxon>
        <taxon>Metazoa</taxon>
        <taxon>Chordata</taxon>
        <taxon>Craniata</taxon>
        <taxon>Vertebrata</taxon>
        <taxon>Euteleostomi</taxon>
        <taxon>Mammalia</taxon>
        <taxon>Eutheria</taxon>
        <taxon>Laurasiatheria</taxon>
        <taxon>Chiroptera</taxon>
        <taxon>Yangochiroptera</taxon>
        <taxon>Vespertilionidae</taxon>
        <taxon>Pipistrellus</taxon>
    </lineage>
</organism>
<accession>A0A7J7RM86</accession>
<feature type="region of interest" description="Disordered" evidence="1">
    <location>
        <begin position="47"/>
        <end position="135"/>
    </location>
</feature>
<reference evidence="2 3" key="1">
    <citation type="journal article" date="2020" name="Nature">
        <title>Six reference-quality genomes reveal evolution of bat adaptations.</title>
        <authorList>
            <person name="Jebb D."/>
            <person name="Huang Z."/>
            <person name="Pippel M."/>
            <person name="Hughes G.M."/>
            <person name="Lavrichenko K."/>
            <person name="Devanna P."/>
            <person name="Winkler S."/>
            <person name="Jermiin L.S."/>
            <person name="Skirmuntt E.C."/>
            <person name="Katzourakis A."/>
            <person name="Burkitt-Gray L."/>
            <person name="Ray D.A."/>
            <person name="Sullivan K.A.M."/>
            <person name="Roscito J.G."/>
            <person name="Kirilenko B.M."/>
            <person name="Davalos L.M."/>
            <person name="Corthals A.P."/>
            <person name="Power M.L."/>
            <person name="Jones G."/>
            <person name="Ransome R.D."/>
            <person name="Dechmann D.K.N."/>
            <person name="Locatelli A.G."/>
            <person name="Puechmaille S.J."/>
            <person name="Fedrigo O."/>
            <person name="Jarvis E.D."/>
            <person name="Hiller M."/>
            <person name="Vernes S.C."/>
            <person name="Myers E.W."/>
            <person name="Teeling E.C."/>
        </authorList>
    </citation>
    <scope>NUCLEOTIDE SEQUENCE [LARGE SCALE GENOMIC DNA]</scope>
    <source>
        <strain evidence="2">MPipKuh1</strain>
        <tissue evidence="2">Flight muscle</tissue>
    </source>
</reference>
<gene>
    <name evidence="2" type="ORF">mPipKuh1_010405</name>
</gene>
<feature type="region of interest" description="Disordered" evidence="1">
    <location>
        <begin position="1"/>
        <end position="33"/>
    </location>
</feature>
<dbReference type="Proteomes" id="UP000558488">
    <property type="component" value="Unassembled WGS sequence"/>
</dbReference>